<gene>
    <name evidence="2" type="ORF">RMR22_28325</name>
</gene>
<comment type="caution">
    <text evidence="2">The sequence shown here is derived from an EMBL/GenBank/DDBJ whole genome shotgun (WGS) entry which is preliminary data.</text>
</comment>
<protein>
    <submittedName>
        <fullName evidence="2">Integrase</fullName>
    </submittedName>
</protein>
<proteinExistence type="predicted"/>
<dbReference type="SUPFAM" id="SSF47823">
    <property type="entry name" value="lambda integrase-like, N-terminal domain"/>
    <property type="match status" value="1"/>
</dbReference>
<sequence>ELLTDQDIETLRHLVNEGMGANTLRALTSDLAYLQAWSLAATGASLPWPAPEALLLKFVAHHLWDPEKRISDLDHGMPQNVDRLLREQGFLKSIGPHAPDTVRRRLASWSTLTKWRGHQGVFSSPALKQAI</sequence>
<dbReference type="InterPro" id="IPR010998">
    <property type="entry name" value="Integrase_recombinase_N"/>
</dbReference>
<organism evidence="2">
    <name type="scientific">Agrobacterium rosae</name>
    <dbReference type="NCBI Taxonomy" id="1972867"/>
    <lineage>
        <taxon>Bacteria</taxon>
        <taxon>Pseudomonadati</taxon>
        <taxon>Pseudomonadota</taxon>
        <taxon>Alphaproteobacteria</taxon>
        <taxon>Hyphomicrobiales</taxon>
        <taxon>Rhizobiaceae</taxon>
        <taxon>Rhizobium/Agrobacterium group</taxon>
        <taxon>Agrobacterium</taxon>
    </lineage>
</organism>
<dbReference type="GO" id="GO:0003677">
    <property type="term" value="F:DNA binding"/>
    <property type="evidence" value="ECO:0007669"/>
    <property type="project" value="UniProtKB-KW"/>
</dbReference>
<accession>A0AAW9FTM3</accession>
<keyword evidence="1" id="KW-0238">DNA-binding</keyword>
<name>A0AAW9FTM3_9HYPH</name>
<dbReference type="AlphaFoldDB" id="A0AAW9FTM3"/>
<evidence type="ECO:0000313" key="2">
    <source>
        <dbReference type="EMBL" id="MDX8306108.1"/>
    </source>
</evidence>
<dbReference type="EMBL" id="JAVRAF010000101">
    <property type="protein sequence ID" value="MDX8306108.1"/>
    <property type="molecule type" value="Genomic_DNA"/>
</dbReference>
<dbReference type="Gene3D" id="1.10.150.130">
    <property type="match status" value="1"/>
</dbReference>
<feature type="non-terminal residue" evidence="2">
    <location>
        <position position="1"/>
    </location>
</feature>
<reference evidence="2" key="1">
    <citation type="journal article" date="2023" name="Phytobiomes J">
        <title>Deciphering the key players within the bacterial microbiota associated with aerial crown gall tumors on rhododendron: Insights into the gallobiome.</title>
        <authorList>
            <person name="Kuzmanovic N."/>
            <person name="Nesme J."/>
            <person name="Wolf J."/>
            <person name="Neumann-Schaal M."/>
            <person name="Petersen J."/>
            <person name="Fernandez-Gnecco G."/>
            <person name="Sproeer C."/>
            <person name="Bunk B."/>
            <person name="Overmann J."/>
            <person name="Sorensen S.J."/>
            <person name="Idczak E."/>
            <person name="Smalla K."/>
        </authorList>
    </citation>
    <scope>NUCLEOTIDE SEQUENCE</scope>
    <source>
        <strain evidence="2">Rho-11.1</strain>
    </source>
</reference>
<feature type="non-terminal residue" evidence="2">
    <location>
        <position position="131"/>
    </location>
</feature>
<evidence type="ECO:0000256" key="1">
    <source>
        <dbReference type="ARBA" id="ARBA00023125"/>
    </source>
</evidence>